<dbReference type="eggNOG" id="ENOG502R7Q2">
    <property type="taxonomic scope" value="Eukaryota"/>
</dbReference>
<reference evidence="3 5" key="1">
    <citation type="submission" date="2015-12" db="EMBL/GenBank/DDBJ databases">
        <title>Update maize B73 reference genome by single molecule sequencing technologies.</title>
        <authorList>
            <consortium name="Maize Genome Sequencing Project"/>
            <person name="Ware D."/>
        </authorList>
    </citation>
    <scope>NUCLEOTIDE SEQUENCE [LARGE SCALE GENOMIC DNA]</scope>
    <source>
        <strain evidence="5">cv. B73</strain>
        <tissue evidence="3">Seedling</tissue>
    </source>
</reference>
<dbReference type="EnsemblPlants" id="Zm00001eb155790_T001">
    <property type="protein sequence ID" value="Zm00001eb155790_P001"/>
    <property type="gene ID" value="Zm00001eb155790"/>
</dbReference>
<reference evidence="4" key="3">
    <citation type="submission" date="2021-05" db="UniProtKB">
        <authorList>
            <consortium name="EnsemblPlants"/>
        </authorList>
    </citation>
    <scope>IDENTIFICATION</scope>
    <source>
        <strain evidence="4">cv. B73</strain>
    </source>
</reference>
<keyword evidence="5" id="KW-1185">Reference proteome</keyword>
<evidence type="ECO:0000256" key="2">
    <source>
        <dbReference type="SAM" id="Phobius"/>
    </source>
</evidence>
<feature type="coiled-coil region" evidence="1">
    <location>
        <begin position="78"/>
        <end position="105"/>
    </location>
</feature>
<dbReference type="SMR" id="A0A1D6NEM7"/>
<evidence type="ECO:0007829" key="6">
    <source>
        <dbReference type="PeptideAtlas" id="A0A1D6NEM7"/>
    </source>
</evidence>
<dbReference type="GO" id="GO:0045893">
    <property type="term" value="P:positive regulation of DNA-templated transcription"/>
    <property type="evidence" value="ECO:0000318"/>
    <property type="project" value="GO_Central"/>
</dbReference>
<evidence type="ECO:0000313" key="3">
    <source>
        <dbReference type="EMBL" id="ONM38937.1"/>
    </source>
</evidence>
<organism evidence="3">
    <name type="scientific">Zea mays</name>
    <name type="common">Maize</name>
    <dbReference type="NCBI Taxonomy" id="4577"/>
    <lineage>
        <taxon>Eukaryota</taxon>
        <taxon>Viridiplantae</taxon>
        <taxon>Streptophyta</taxon>
        <taxon>Embryophyta</taxon>
        <taxon>Tracheophyta</taxon>
        <taxon>Spermatophyta</taxon>
        <taxon>Magnoliopsida</taxon>
        <taxon>Liliopsida</taxon>
        <taxon>Poales</taxon>
        <taxon>Poaceae</taxon>
        <taxon>PACMAD clade</taxon>
        <taxon>Panicoideae</taxon>
        <taxon>Andropogonodae</taxon>
        <taxon>Andropogoneae</taxon>
        <taxon>Tripsacinae</taxon>
        <taxon>Zea</taxon>
    </lineage>
</organism>
<proteinExistence type="evidence at protein level"/>
<keyword evidence="2" id="KW-0472">Membrane</keyword>
<dbReference type="GO" id="GO:0043565">
    <property type="term" value="F:sequence-specific DNA binding"/>
    <property type="evidence" value="ECO:0000318"/>
    <property type="project" value="GO_Central"/>
</dbReference>
<dbReference type="GO" id="GO:0005634">
    <property type="term" value="C:nucleus"/>
    <property type="evidence" value="ECO:0000318"/>
    <property type="project" value="GO_Central"/>
</dbReference>
<dbReference type="Gramene" id="Zm00001eb155790_T001">
    <property type="protein sequence ID" value="Zm00001eb155790_P001"/>
    <property type="gene ID" value="Zm00001eb155790"/>
</dbReference>
<keyword evidence="2" id="KW-1133">Transmembrane helix</keyword>
<dbReference type="PaxDb" id="4577-GRMZM2G083850_P01"/>
<accession>A0A1D6NEM7</accession>
<gene>
    <name evidence="3" type="ORF">ZEAMMB73_Zm00001d043751</name>
</gene>
<keyword evidence="1" id="KW-0175">Coiled coil</keyword>
<name>A0A1D6NEM7_MAIZE</name>
<protein>
    <recommendedName>
        <fullName evidence="7">VIP1 protein</fullName>
    </recommendedName>
</protein>
<feature type="coiled-coil region" evidence="1">
    <location>
        <begin position="155"/>
        <end position="189"/>
    </location>
</feature>
<keyword evidence="6" id="KW-1267">Proteomics identification</keyword>
<dbReference type="EMBL" id="CM007649">
    <property type="protein sequence ID" value="ONM38937.1"/>
    <property type="molecule type" value="Genomic_DNA"/>
</dbReference>
<evidence type="ECO:0000313" key="4">
    <source>
        <dbReference type="EnsemblPlants" id="Zm00001eb155790_P001"/>
    </source>
</evidence>
<evidence type="ECO:0000256" key="1">
    <source>
        <dbReference type="SAM" id="Coils"/>
    </source>
</evidence>
<dbReference type="AlphaFoldDB" id="A0A1D6NEM7"/>
<evidence type="ECO:0000313" key="5">
    <source>
        <dbReference type="Proteomes" id="UP000007305"/>
    </source>
</evidence>
<keyword evidence="2" id="KW-0812">Transmembrane</keyword>
<feature type="transmembrane region" description="Helical" evidence="2">
    <location>
        <begin position="350"/>
        <end position="374"/>
    </location>
</feature>
<reference evidence="4" key="2">
    <citation type="submission" date="2019-07" db="EMBL/GenBank/DDBJ databases">
        <authorList>
            <person name="Seetharam A."/>
            <person name="Woodhouse M."/>
            <person name="Cannon E."/>
        </authorList>
    </citation>
    <scope>NUCLEOTIDE SEQUENCE [LARGE SCALE GENOMIC DNA]</scope>
    <source>
        <strain evidence="4">cv. B73</strain>
    </source>
</reference>
<dbReference type="Proteomes" id="UP000007305">
    <property type="component" value="Chromosome 3"/>
</dbReference>
<dbReference type="ExpressionAtlas" id="A0A1D6NEM7">
    <property type="expression patterns" value="baseline and differential"/>
</dbReference>
<evidence type="ECO:0008006" key="7">
    <source>
        <dbReference type="Google" id="ProtNLM"/>
    </source>
</evidence>
<sequence>MEFFDETLASAAVEKPALNGVVAEEEQVPITHPAKSHAAVAAENPTPISSVANGEGEGVPGAHTAAKSYAAVAVLAEIAALRAAKLDLEAKLDEARRENKFLAEETHRIEGIFPQVRAEATIAAATSAEEIAVLRTKVDRFKTEKGEHELDKQSHDKLAKEVDAVRQEKHKLEEEIRALKASATAAVAAEKPTPISSVANGEGVPGAHTAGKSYAAVAVLAEIAALRAAKLDLEAKLDEARRENKFLAEETHRIEGIFPQVRAEATIAAATSAEEIALLRMKIDRLKTEMGEHELDMQSHDKLAKEVDALRQEKLKLEEEIRALKASTTAAATKEREAAPAAEAPNEGEVAWLGMVVAAAAGVASMAAVMLICLRKR</sequence>
<feature type="coiled-coil region" evidence="1">
    <location>
        <begin position="223"/>
        <end position="327"/>
    </location>
</feature>